<dbReference type="Proteomes" id="UP001521184">
    <property type="component" value="Unassembled WGS sequence"/>
</dbReference>
<feature type="compositionally biased region" description="Basic and acidic residues" evidence="1">
    <location>
        <begin position="77"/>
        <end position="89"/>
    </location>
</feature>
<sequence length="392" mass="45388">MCHFFLFMAPNLYEFVNPFGTFGDILFNGSAGALVKLLAVPVPPAHSSLDHAWSHKSQRCSEGRLSPGCPSAKRKRGDLEEQPARDWKRPKVQRGSQLQERKRTSIHTLPAELHDLIIDHLDMDDVFNLCISNRYFWNIGLGRIRDYIMSHLGTWADERIVCVGNGVPDADYPPAMYTDDERARYREQLDEMNLWEFHEYEEFIHVGRVDVPDTFYRQLKRPDTASDLPQLGSYASCVLAEARPDLRSFYPVDQPWILRNLTTKEYVRSEAIALKPEHIHGPHIDHIGFGEVVMSRICWTADGAEIGMEPGNIRRGVWAGHRFDITTLARHNKETKKDDWRDISKEVAEELAKIWETEYGSNWREKIMCGDFHWHVETDCRNDPGSLRARKW</sequence>
<evidence type="ECO:0000259" key="2">
    <source>
        <dbReference type="PROSITE" id="PS50181"/>
    </source>
</evidence>
<evidence type="ECO:0000313" key="3">
    <source>
        <dbReference type="EMBL" id="KAL1633269.1"/>
    </source>
</evidence>
<evidence type="ECO:0000256" key="1">
    <source>
        <dbReference type="SAM" id="MobiDB-lite"/>
    </source>
</evidence>
<protein>
    <recommendedName>
        <fullName evidence="2">F-box domain-containing protein</fullName>
    </recommendedName>
</protein>
<proteinExistence type="predicted"/>
<accession>A0ABR3T122</accession>
<comment type="caution">
    <text evidence="3">The sequence shown here is derived from an EMBL/GenBank/DDBJ whole genome shotgun (WGS) entry which is preliminary data.</text>
</comment>
<evidence type="ECO:0000313" key="4">
    <source>
        <dbReference type="Proteomes" id="UP001521184"/>
    </source>
</evidence>
<dbReference type="PROSITE" id="PS50181">
    <property type="entry name" value="FBOX"/>
    <property type="match status" value="1"/>
</dbReference>
<dbReference type="InterPro" id="IPR001810">
    <property type="entry name" value="F-box_dom"/>
</dbReference>
<dbReference type="EMBL" id="JAKEKT020000160">
    <property type="protein sequence ID" value="KAL1633269.1"/>
    <property type="molecule type" value="Genomic_DNA"/>
</dbReference>
<keyword evidence="4" id="KW-1185">Reference proteome</keyword>
<reference evidence="3 4" key="1">
    <citation type="journal article" date="2023" name="Plant Dis.">
        <title>First Report of Diplodia intermedia Causing Canker and Dieback Diseases on Apple Trees in Canada.</title>
        <authorList>
            <person name="Ellouze W."/>
            <person name="Ilyukhin E."/>
            <person name="Sulman M."/>
            <person name="Ali S."/>
        </authorList>
    </citation>
    <scope>NUCLEOTIDE SEQUENCE [LARGE SCALE GENOMIC DNA]</scope>
    <source>
        <strain evidence="3 4">M45-28</strain>
    </source>
</reference>
<feature type="domain" description="F-box" evidence="2">
    <location>
        <begin position="103"/>
        <end position="139"/>
    </location>
</feature>
<gene>
    <name evidence="3" type="ORF">SLS58_011158</name>
</gene>
<name>A0ABR3T122_9PEZI</name>
<feature type="region of interest" description="Disordered" evidence="1">
    <location>
        <begin position="60"/>
        <end position="101"/>
    </location>
</feature>
<organism evidence="3 4">
    <name type="scientific">Diplodia intermedia</name>
    <dbReference type="NCBI Taxonomy" id="856260"/>
    <lineage>
        <taxon>Eukaryota</taxon>
        <taxon>Fungi</taxon>
        <taxon>Dikarya</taxon>
        <taxon>Ascomycota</taxon>
        <taxon>Pezizomycotina</taxon>
        <taxon>Dothideomycetes</taxon>
        <taxon>Dothideomycetes incertae sedis</taxon>
        <taxon>Botryosphaeriales</taxon>
        <taxon>Botryosphaeriaceae</taxon>
        <taxon>Diplodia</taxon>
    </lineage>
</organism>